<gene>
    <name evidence="1" type="ORF">SAMN02745138_01035</name>
</gene>
<dbReference type="OrthoDB" id="9814692at2"/>
<dbReference type="AlphaFoldDB" id="A0A1M6P8L7"/>
<keyword evidence="2" id="KW-1185">Reference proteome</keyword>
<organism evidence="1 2">
    <name type="scientific">Anaerotignum lactatifermentans DSM 14214</name>
    <dbReference type="NCBI Taxonomy" id="1121323"/>
    <lineage>
        <taxon>Bacteria</taxon>
        <taxon>Bacillati</taxon>
        <taxon>Bacillota</taxon>
        <taxon>Clostridia</taxon>
        <taxon>Lachnospirales</taxon>
        <taxon>Anaerotignaceae</taxon>
        <taxon>Anaerotignum</taxon>
    </lineage>
</organism>
<name>A0A1M6P8L7_9FIRM</name>
<evidence type="ECO:0000313" key="1">
    <source>
        <dbReference type="EMBL" id="SHK04250.1"/>
    </source>
</evidence>
<reference evidence="1 2" key="1">
    <citation type="submission" date="2016-11" db="EMBL/GenBank/DDBJ databases">
        <authorList>
            <person name="Jaros S."/>
            <person name="Januszkiewicz K."/>
            <person name="Wedrychowicz H."/>
        </authorList>
    </citation>
    <scope>NUCLEOTIDE SEQUENCE [LARGE SCALE GENOMIC DNA]</scope>
    <source>
        <strain evidence="1 2">DSM 14214</strain>
    </source>
</reference>
<dbReference type="EMBL" id="FRAH01000013">
    <property type="protein sequence ID" value="SHK04250.1"/>
    <property type="molecule type" value="Genomic_DNA"/>
</dbReference>
<dbReference type="RefSeq" id="WP_072849822.1">
    <property type="nucleotide sequence ID" value="NZ_FRAH01000013.1"/>
</dbReference>
<evidence type="ECO:0000313" key="2">
    <source>
        <dbReference type="Proteomes" id="UP000183975"/>
    </source>
</evidence>
<sequence length="101" mass="12199">MLTFENILELFQEYLLCDPEEEVLPCKRGYVRLTWNKDSRYCVDGILCRTPEELFDLLLTDYQDFELLRRTKGRREVTEADEKAVEELCQPYLDWRKEALK</sequence>
<proteinExistence type="predicted"/>
<protein>
    <submittedName>
        <fullName evidence="1">Uncharacterized protein</fullName>
    </submittedName>
</protein>
<dbReference type="Proteomes" id="UP000183975">
    <property type="component" value="Unassembled WGS sequence"/>
</dbReference>
<accession>A0A1M6P8L7</accession>